<evidence type="ECO:0000313" key="2">
    <source>
        <dbReference type="Proteomes" id="UP001343257"/>
    </source>
</evidence>
<dbReference type="Proteomes" id="UP001343257">
    <property type="component" value="Unassembled WGS sequence"/>
</dbReference>
<dbReference type="InterPro" id="IPR027417">
    <property type="entry name" value="P-loop_NTPase"/>
</dbReference>
<dbReference type="SUPFAM" id="SSF52540">
    <property type="entry name" value="P-loop containing nucleoside triphosphate hydrolases"/>
    <property type="match status" value="1"/>
</dbReference>
<gene>
    <name evidence="1" type="ORF">P9847_16510</name>
</gene>
<protein>
    <submittedName>
        <fullName evidence="1">AAA family ATPase</fullName>
    </submittedName>
</protein>
<dbReference type="Gene3D" id="3.40.50.300">
    <property type="entry name" value="P-loop containing nucleotide triphosphate hydrolases"/>
    <property type="match status" value="1"/>
</dbReference>
<evidence type="ECO:0000313" key="1">
    <source>
        <dbReference type="EMBL" id="MED5018914.1"/>
    </source>
</evidence>
<dbReference type="RefSeq" id="WP_328279540.1">
    <property type="nucleotide sequence ID" value="NZ_JARTLD010000040.1"/>
</dbReference>
<sequence length="186" mass="21850">MKFIILFGPQAVGKMTVGQELAKITDLKLFHNHMTIELVTPFFSYGSPAGKRLVRLFRQEIFEEMAKSDQEGLIFTFVWAFDLQSDWDYIEEISRIFESRSGTVYYVELEADIAERLERNKNPHRLTHKPTKRNLEFSERDLLVTMENHRLNSREGEIKHAPYMRINNTHLSPEAVARMIKEQFGL</sequence>
<comment type="caution">
    <text evidence="1">The sequence shown here is derived from an EMBL/GenBank/DDBJ whole genome shotgun (WGS) entry which is preliminary data.</text>
</comment>
<reference evidence="1 2" key="1">
    <citation type="submission" date="2023-03" db="EMBL/GenBank/DDBJ databases">
        <title>Bacillus Genome Sequencing.</title>
        <authorList>
            <person name="Dunlap C."/>
        </authorList>
    </citation>
    <scope>NUCLEOTIDE SEQUENCE [LARGE SCALE GENOMIC DNA]</scope>
    <source>
        <strain evidence="1 2">NRS-52</strain>
    </source>
</reference>
<name>A0ABU6PVJ8_9BACL</name>
<proteinExistence type="predicted"/>
<dbReference type="EMBL" id="JARTLD010000040">
    <property type="protein sequence ID" value="MED5018914.1"/>
    <property type="molecule type" value="Genomic_DNA"/>
</dbReference>
<organism evidence="1 2">
    <name type="scientific">Paenibacillus chibensis</name>
    <dbReference type="NCBI Taxonomy" id="59846"/>
    <lineage>
        <taxon>Bacteria</taxon>
        <taxon>Bacillati</taxon>
        <taxon>Bacillota</taxon>
        <taxon>Bacilli</taxon>
        <taxon>Bacillales</taxon>
        <taxon>Paenibacillaceae</taxon>
        <taxon>Paenibacillus</taxon>
    </lineage>
</organism>
<accession>A0ABU6PVJ8</accession>
<keyword evidence="2" id="KW-1185">Reference proteome</keyword>